<dbReference type="InterPro" id="IPR050951">
    <property type="entry name" value="Retrovirus_Pol_polyprotein"/>
</dbReference>
<dbReference type="Proteomes" id="UP000198211">
    <property type="component" value="Unassembled WGS sequence"/>
</dbReference>
<dbReference type="InterPro" id="IPR001584">
    <property type="entry name" value="Integrase_cat-core"/>
</dbReference>
<evidence type="ECO:0000313" key="4">
    <source>
        <dbReference type="Proteomes" id="UP000198211"/>
    </source>
</evidence>
<dbReference type="GO" id="GO:0015074">
    <property type="term" value="P:DNA integration"/>
    <property type="evidence" value="ECO:0007669"/>
    <property type="project" value="InterPro"/>
</dbReference>
<comment type="caution">
    <text evidence="3">The sequence shown here is derived from an EMBL/GenBank/DDBJ whole genome shotgun (WGS) entry which is preliminary data.</text>
</comment>
<dbReference type="AlphaFoldDB" id="A0A225WZ38"/>
<keyword evidence="3" id="KW-0548">Nucleotidyltransferase</keyword>
<dbReference type="Gene3D" id="3.30.420.10">
    <property type="entry name" value="Ribonuclease H-like superfamily/Ribonuclease H"/>
    <property type="match status" value="1"/>
</dbReference>
<keyword evidence="3" id="KW-0808">Transferase</keyword>
<accession>A0A225WZ38</accession>
<dbReference type="EMBL" id="NBNE01000162">
    <property type="protein sequence ID" value="OWZ22110.1"/>
    <property type="molecule type" value="Genomic_DNA"/>
</dbReference>
<dbReference type="GO" id="GO:0003964">
    <property type="term" value="F:RNA-directed DNA polymerase activity"/>
    <property type="evidence" value="ECO:0007669"/>
    <property type="project" value="UniProtKB-KW"/>
</dbReference>
<name>A0A225WZ38_9STRA</name>
<dbReference type="PANTHER" id="PTHR37984">
    <property type="entry name" value="PROTEIN CBG26694"/>
    <property type="match status" value="1"/>
</dbReference>
<feature type="region of interest" description="Disordered" evidence="1">
    <location>
        <begin position="256"/>
        <end position="284"/>
    </location>
</feature>
<dbReference type="PANTHER" id="PTHR37984:SF5">
    <property type="entry name" value="PROTEIN NYNRIN-LIKE"/>
    <property type="match status" value="1"/>
</dbReference>
<dbReference type="GO" id="GO:0003676">
    <property type="term" value="F:nucleic acid binding"/>
    <property type="evidence" value="ECO:0007669"/>
    <property type="project" value="InterPro"/>
</dbReference>
<keyword evidence="4" id="KW-1185">Reference proteome</keyword>
<reference evidence="4" key="1">
    <citation type="submission" date="2017-03" db="EMBL/GenBank/DDBJ databases">
        <title>Phytopthora megakarya and P. palmivora, two closely related causual agents of cacao black pod achieved similar genome size and gene model numbers by different mechanisms.</title>
        <authorList>
            <person name="Ali S."/>
            <person name="Shao J."/>
            <person name="Larry D.J."/>
            <person name="Kronmiller B."/>
            <person name="Shen D."/>
            <person name="Strem M.D."/>
            <person name="Melnick R.L."/>
            <person name="Guiltinan M.J."/>
            <person name="Tyler B.M."/>
            <person name="Meinhardt L.W."/>
            <person name="Bailey B.A."/>
        </authorList>
    </citation>
    <scope>NUCLEOTIDE SEQUENCE [LARGE SCALE GENOMIC DNA]</scope>
    <source>
        <strain evidence="4">zdho120</strain>
    </source>
</reference>
<dbReference type="PROSITE" id="PS50994">
    <property type="entry name" value="INTEGRASE"/>
    <property type="match status" value="1"/>
</dbReference>
<evidence type="ECO:0000256" key="1">
    <source>
        <dbReference type="SAM" id="MobiDB-lite"/>
    </source>
</evidence>
<organism evidence="3 4">
    <name type="scientific">Phytophthora megakarya</name>
    <dbReference type="NCBI Taxonomy" id="4795"/>
    <lineage>
        <taxon>Eukaryota</taxon>
        <taxon>Sar</taxon>
        <taxon>Stramenopiles</taxon>
        <taxon>Oomycota</taxon>
        <taxon>Peronosporomycetes</taxon>
        <taxon>Peronosporales</taxon>
        <taxon>Peronosporaceae</taxon>
        <taxon>Phytophthora</taxon>
    </lineage>
</organism>
<evidence type="ECO:0000259" key="2">
    <source>
        <dbReference type="PROSITE" id="PS50994"/>
    </source>
</evidence>
<proteinExistence type="predicted"/>
<feature type="domain" description="Integrase catalytic" evidence="2">
    <location>
        <begin position="264"/>
        <end position="428"/>
    </location>
</feature>
<dbReference type="InterPro" id="IPR012337">
    <property type="entry name" value="RNaseH-like_sf"/>
</dbReference>
<evidence type="ECO:0000313" key="3">
    <source>
        <dbReference type="EMBL" id="OWZ22110.1"/>
    </source>
</evidence>
<gene>
    <name evidence="3" type="ORF">PHMEG_0003252</name>
</gene>
<protein>
    <submittedName>
        <fullName evidence="3">Reverse transcriptase</fullName>
    </submittedName>
</protein>
<keyword evidence="3" id="KW-0695">RNA-directed DNA polymerase</keyword>
<sequence length="503" mass="57890">MDCKSPELKLLRQQAWNVSRTWLEHEFIHVRRGWNASADMLAGQALQRRRGKVTYSLDEVKDIKTLNRLQEVIRSLTTDADGAKLETREHELTQTRDIAKPGMKRMVPVITRYWDAENRATTTPKPDVLQELVVQRIRLDCIRMAQEEELWIFNLKQFFVEGNIGELSKHEVRDCAIFAGQYEVGECGLLYYHVRGNETAEDRNVIMKLVVAETLRDDILYHYHAEPTSEFGNISIGQACSEACKITWGSVRIARPGKEGRRSNGNRPETSLRRTHSRSDIPSLPASYKRNTELLVRVDLFTDFVIAKTSASRTAQTVAESYEEAEFRRLGASEVIRHDRELGFMSDFFRAFNRLMGQRQRATLAYRPQANGAAERMVQTISRAIKMYIADVEQRASDKYADRLIYALNTAHDRTRDETPSSVDPQFTLEATLAVGNTSTHDIEACCWRLQIQRHYKIARAQALELVREAVETRARRQDERATEEAYSEGSQVWLYLDRLKPG</sequence>
<dbReference type="SUPFAM" id="SSF53098">
    <property type="entry name" value="Ribonuclease H-like"/>
    <property type="match status" value="1"/>
</dbReference>
<dbReference type="OrthoDB" id="121040at2759"/>
<dbReference type="InterPro" id="IPR036397">
    <property type="entry name" value="RNaseH_sf"/>
</dbReference>